<evidence type="ECO:0000259" key="1">
    <source>
        <dbReference type="Pfam" id="PF13860"/>
    </source>
</evidence>
<proteinExistence type="predicted"/>
<reference evidence="2" key="1">
    <citation type="submission" date="2018-05" db="EMBL/GenBank/DDBJ databases">
        <authorList>
            <person name="Lanie J.A."/>
            <person name="Ng W.-L."/>
            <person name="Kazmierczak K.M."/>
            <person name="Andrzejewski T.M."/>
            <person name="Davidsen T.M."/>
            <person name="Wayne K.J."/>
            <person name="Tettelin H."/>
            <person name="Glass J.I."/>
            <person name="Rusch D."/>
            <person name="Podicherti R."/>
            <person name="Tsui H.-C.T."/>
            <person name="Winkler M.E."/>
        </authorList>
    </citation>
    <scope>NUCLEOTIDE SEQUENCE</scope>
</reference>
<dbReference type="Gene3D" id="2.60.40.10">
    <property type="entry name" value="Immunoglobulins"/>
    <property type="match status" value="1"/>
</dbReference>
<dbReference type="EMBL" id="UINC01126438">
    <property type="protein sequence ID" value="SVD04923.1"/>
    <property type="molecule type" value="Genomic_DNA"/>
</dbReference>
<dbReference type="InterPro" id="IPR013783">
    <property type="entry name" value="Ig-like_fold"/>
</dbReference>
<dbReference type="InterPro" id="IPR025965">
    <property type="entry name" value="FlgD/Vpr_Ig-like"/>
</dbReference>
<dbReference type="AlphaFoldDB" id="A0A382S4X1"/>
<dbReference type="Gene3D" id="2.60.40.4070">
    <property type="match status" value="1"/>
</dbReference>
<dbReference type="InterPro" id="IPR036116">
    <property type="entry name" value="FN3_sf"/>
</dbReference>
<feature type="domain" description="FlgD/Vpr Ig-like" evidence="1">
    <location>
        <begin position="131"/>
        <end position="191"/>
    </location>
</feature>
<dbReference type="InterPro" id="IPR026444">
    <property type="entry name" value="Secre_tail"/>
</dbReference>
<dbReference type="Pfam" id="PF13860">
    <property type="entry name" value="FlgD_ig"/>
    <property type="match status" value="1"/>
</dbReference>
<sequence length="204" mass="23063">DSGAAASINLSPPLAPSGLSIEFDEQIHLSWSQNEEENIEYYVIDRSMDSLFILDQYLTFMTADTFFVDSAFTDGSTIYYRLSAINTYGIAGEFSEVGSISISLSTANEMIPVEFALHQNYPNPFNPITQIRYDLPENEYVSINIYDIMGRRIRSLVGTNQDPGYRSIHWDATNDFGQPVSAGMYIYTIQAGQFRQTRKMVLLK</sequence>
<accession>A0A382S4X1</accession>
<dbReference type="NCBIfam" id="TIGR04183">
    <property type="entry name" value="Por_Secre_tail"/>
    <property type="match status" value="1"/>
</dbReference>
<name>A0A382S4X1_9ZZZZ</name>
<evidence type="ECO:0000313" key="2">
    <source>
        <dbReference type="EMBL" id="SVD04923.1"/>
    </source>
</evidence>
<organism evidence="2">
    <name type="scientific">marine metagenome</name>
    <dbReference type="NCBI Taxonomy" id="408172"/>
    <lineage>
        <taxon>unclassified sequences</taxon>
        <taxon>metagenomes</taxon>
        <taxon>ecological metagenomes</taxon>
    </lineage>
</organism>
<dbReference type="SUPFAM" id="SSF49265">
    <property type="entry name" value="Fibronectin type III"/>
    <property type="match status" value="1"/>
</dbReference>
<gene>
    <name evidence="2" type="ORF">METZ01_LOCUS357777</name>
</gene>
<feature type="non-terminal residue" evidence="2">
    <location>
        <position position="1"/>
    </location>
</feature>
<protein>
    <recommendedName>
        <fullName evidence="1">FlgD/Vpr Ig-like domain-containing protein</fullName>
    </recommendedName>
</protein>